<accession>A0A0E9RB33</accession>
<evidence type="ECO:0000313" key="1">
    <source>
        <dbReference type="EMBL" id="JAH26289.1"/>
    </source>
</evidence>
<sequence length="63" mass="7400">MCETVVMIFNVKQIMIRKRDQNEEAVICAIISQMDKGAPVTIYFRNRYLSSMKECKICRLPNK</sequence>
<dbReference type="AlphaFoldDB" id="A0A0E9RB33"/>
<proteinExistence type="predicted"/>
<protein>
    <submittedName>
        <fullName evidence="1">Uncharacterized protein</fullName>
    </submittedName>
</protein>
<reference evidence="1" key="2">
    <citation type="journal article" date="2015" name="Fish Shellfish Immunol.">
        <title>Early steps in the European eel (Anguilla anguilla)-Vibrio vulnificus interaction in the gills: Role of the RtxA13 toxin.</title>
        <authorList>
            <person name="Callol A."/>
            <person name="Pajuelo D."/>
            <person name="Ebbesson L."/>
            <person name="Teles M."/>
            <person name="MacKenzie S."/>
            <person name="Amaro C."/>
        </authorList>
    </citation>
    <scope>NUCLEOTIDE SEQUENCE</scope>
</reference>
<name>A0A0E9RB33_ANGAN</name>
<organism evidence="1">
    <name type="scientific">Anguilla anguilla</name>
    <name type="common">European freshwater eel</name>
    <name type="synonym">Muraena anguilla</name>
    <dbReference type="NCBI Taxonomy" id="7936"/>
    <lineage>
        <taxon>Eukaryota</taxon>
        <taxon>Metazoa</taxon>
        <taxon>Chordata</taxon>
        <taxon>Craniata</taxon>
        <taxon>Vertebrata</taxon>
        <taxon>Euteleostomi</taxon>
        <taxon>Actinopterygii</taxon>
        <taxon>Neopterygii</taxon>
        <taxon>Teleostei</taxon>
        <taxon>Anguilliformes</taxon>
        <taxon>Anguillidae</taxon>
        <taxon>Anguilla</taxon>
    </lineage>
</organism>
<dbReference type="EMBL" id="GBXM01082288">
    <property type="protein sequence ID" value="JAH26289.1"/>
    <property type="molecule type" value="Transcribed_RNA"/>
</dbReference>
<reference evidence="1" key="1">
    <citation type="submission" date="2014-11" db="EMBL/GenBank/DDBJ databases">
        <authorList>
            <person name="Amaro Gonzalez C."/>
        </authorList>
    </citation>
    <scope>NUCLEOTIDE SEQUENCE</scope>
</reference>